<protein>
    <submittedName>
        <fullName evidence="1">Uncharacterized protein</fullName>
    </submittedName>
</protein>
<dbReference type="Proteomes" id="UP001285352">
    <property type="component" value="Unassembled WGS sequence"/>
</dbReference>
<gene>
    <name evidence="1" type="ORF">SK854_04910</name>
</gene>
<keyword evidence="2" id="KW-1185">Reference proteome</keyword>
<dbReference type="RefSeq" id="WP_319973769.1">
    <property type="nucleotide sequence ID" value="NZ_JAXAVU010000002.1"/>
</dbReference>
<dbReference type="EMBL" id="JAXAVU010000002">
    <property type="protein sequence ID" value="MDX8141442.1"/>
    <property type="molecule type" value="Genomic_DNA"/>
</dbReference>
<sequence length="53" mass="5511">MTGDRSTSSHFGTSTWTTAARVPVTDQRPPACRNDTIIGNVVIGFETSSGLGG</sequence>
<accession>A0ABU4UPM2</accession>
<evidence type="ECO:0000313" key="1">
    <source>
        <dbReference type="EMBL" id="MDX8141442.1"/>
    </source>
</evidence>
<evidence type="ECO:0000313" key="2">
    <source>
        <dbReference type="Proteomes" id="UP001285352"/>
    </source>
</evidence>
<reference evidence="1 2" key="1">
    <citation type="submission" date="2023-11" db="EMBL/GenBank/DDBJ databases">
        <title>Lentzea sokolovensis, sp. nov., Lentzea kristufkii, sp. nov., and Lentzea miocenensis, sp. nov., rare actinobacteria from Sokolov Coal Basin, Miocene lacustrine sediment, Czech Republic.</title>
        <authorList>
            <person name="Lara A."/>
            <person name="Kotroba L."/>
            <person name="Nouioui I."/>
            <person name="Neumann-Schaal M."/>
            <person name="Mast Y."/>
            <person name="Chronakova A."/>
        </authorList>
    </citation>
    <scope>NUCLEOTIDE SEQUENCE [LARGE SCALE GENOMIC DNA]</scope>
    <source>
        <strain evidence="1 2">BCCO 10_0061</strain>
    </source>
</reference>
<reference evidence="1 2" key="2">
    <citation type="submission" date="2023-11" db="EMBL/GenBank/DDBJ databases">
        <authorList>
            <person name="Lara A.C."/>
            <person name="Chronakova A."/>
        </authorList>
    </citation>
    <scope>NUCLEOTIDE SEQUENCE [LARGE SCALE GENOMIC DNA]</scope>
    <source>
        <strain evidence="1 2">BCCO 10_0061</strain>
    </source>
</reference>
<proteinExistence type="predicted"/>
<comment type="caution">
    <text evidence="1">The sequence shown here is derived from an EMBL/GenBank/DDBJ whole genome shotgun (WGS) entry which is preliminary data.</text>
</comment>
<organism evidence="1 2">
    <name type="scientific">Lentzea sokolovensis</name>
    <dbReference type="NCBI Taxonomy" id="3095429"/>
    <lineage>
        <taxon>Bacteria</taxon>
        <taxon>Bacillati</taxon>
        <taxon>Actinomycetota</taxon>
        <taxon>Actinomycetes</taxon>
        <taxon>Pseudonocardiales</taxon>
        <taxon>Pseudonocardiaceae</taxon>
        <taxon>Lentzea</taxon>
    </lineage>
</organism>
<name>A0ABU4UPM2_9PSEU</name>